<sequence length="296" mass="33079">MNLAEKVKKITIGLTMLGAFSGAVQAMELIKDVTYGERTRNQLDIYLPDTMKAEKPPVVVFIHGGRWFRNDKTQFELYNRVPQVTDAGYAVVAINYTYSSEDIWPTQLHDLRDAFDFVRANGDKYGYDADRMAVWGQSSGAHLALWAAFDQAQNPETQLDALVSWYAPSDLISIIPDRANDDVPDRGNMAKEPTPESLLVGKPVPENKALADAASPYRFLMKLPLSTPLPPSLLVHGAKDFVISPLQTERLYNEMKKRSGVESVELRRVKEGKHGGDAFNAEVPAVIEFLNNTFEM</sequence>
<proteinExistence type="predicted"/>
<protein>
    <submittedName>
        <fullName evidence="4">Acetyl esterase/lipase</fullName>
    </submittedName>
</protein>
<reference evidence="4 5" key="1">
    <citation type="submission" date="2019-03" db="EMBL/GenBank/DDBJ databases">
        <title>Genomic Encyclopedia of Type Strains, Phase III (KMG-III): the genomes of soil and plant-associated and newly described type strains.</title>
        <authorList>
            <person name="Whitman W."/>
        </authorList>
    </citation>
    <scope>NUCLEOTIDE SEQUENCE [LARGE SCALE GENOMIC DNA]</scope>
    <source>
        <strain evidence="4 5">CECT 7378</strain>
    </source>
</reference>
<dbReference type="PANTHER" id="PTHR48081:SF13">
    <property type="entry name" value="ALPHA_BETA HYDROLASE"/>
    <property type="match status" value="1"/>
</dbReference>
<dbReference type="GO" id="GO:0016787">
    <property type="term" value="F:hydrolase activity"/>
    <property type="evidence" value="ECO:0007669"/>
    <property type="project" value="UniProtKB-KW"/>
</dbReference>
<comment type="caution">
    <text evidence="4">The sequence shown here is derived from an EMBL/GenBank/DDBJ whole genome shotgun (WGS) entry which is preliminary data.</text>
</comment>
<feature type="chain" id="PRO_5020189265" evidence="2">
    <location>
        <begin position="27"/>
        <end position="296"/>
    </location>
</feature>
<feature type="domain" description="BD-FAE-like" evidence="3">
    <location>
        <begin position="43"/>
        <end position="254"/>
    </location>
</feature>
<dbReference type="Gene3D" id="3.40.50.1820">
    <property type="entry name" value="alpha/beta hydrolase"/>
    <property type="match status" value="1"/>
</dbReference>
<evidence type="ECO:0000256" key="2">
    <source>
        <dbReference type="SAM" id="SignalP"/>
    </source>
</evidence>
<dbReference type="InterPro" id="IPR050300">
    <property type="entry name" value="GDXG_lipolytic_enzyme"/>
</dbReference>
<dbReference type="EMBL" id="SNXC01000012">
    <property type="protein sequence ID" value="TDO97526.1"/>
    <property type="molecule type" value="Genomic_DNA"/>
</dbReference>
<evidence type="ECO:0000313" key="5">
    <source>
        <dbReference type="Proteomes" id="UP000294656"/>
    </source>
</evidence>
<dbReference type="Proteomes" id="UP000294656">
    <property type="component" value="Unassembled WGS sequence"/>
</dbReference>
<organism evidence="4 5">
    <name type="scientific">Marinomonas balearica</name>
    <dbReference type="NCBI Taxonomy" id="491947"/>
    <lineage>
        <taxon>Bacteria</taxon>
        <taxon>Pseudomonadati</taxon>
        <taxon>Pseudomonadota</taxon>
        <taxon>Gammaproteobacteria</taxon>
        <taxon>Oceanospirillales</taxon>
        <taxon>Oceanospirillaceae</taxon>
        <taxon>Marinomonas</taxon>
    </lineage>
</organism>
<evidence type="ECO:0000313" key="4">
    <source>
        <dbReference type="EMBL" id="TDO97526.1"/>
    </source>
</evidence>
<name>A0A4R6M8L4_9GAMM</name>
<dbReference type="Pfam" id="PF20434">
    <property type="entry name" value="BD-FAE"/>
    <property type="match status" value="1"/>
</dbReference>
<accession>A0A4R6M8L4</accession>
<keyword evidence="5" id="KW-1185">Reference proteome</keyword>
<evidence type="ECO:0000256" key="1">
    <source>
        <dbReference type="ARBA" id="ARBA00022801"/>
    </source>
</evidence>
<feature type="signal peptide" evidence="2">
    <location>
        <begin position="1"/>
        <end position="26"/>
    </location>
</feature>
<dbReference type="SUPFAM" id="SSF53474">
    <property type="entry name" value="alpha/beta-Hydrolases"/>
    <property type="match status" value="1"/>
</dbReference>
<dbReference type="AlphaFoldDB" id="A0A4R6M8L4"/>
<keyword evidence="2" id="KW-0732">Signal</keyword>
<evidence type="ECO:0000259" key="3">
    <source>
        <dbReference type="Pfam" id="PF20434"/>
    </source>
</evidence>
<dbReference type="PANTHER" id="PTHR48081">
    <property type="entry name" value="AB HYDROLASE SUPERFAMILY PROTEIN C4A8.06C"/>
    <property type="match status" value="1"/>
</dbReference>
<dbReference type="InterPro" id="IPR049492">
    <property type="entry name" value="BD-FAE-like_dom"/>
</dbReference>
<dbReference type="OrthoDB" id="9771666at2"/>
<gene>
    <name evidence="4" type="ORF">DFP79_2347</name>
</gene>
<dbReference type="InterPro" id="IPR029058">
    <property type="entry name" value="AB_hydrolase_fold"/>
</dbReference>
<keyword evidence="1" id="KW-0378">Hydrolase</keyword>
<dbReference type="RefSeq" id="WP_013663224.1">
    <property type="nucleotide sequence ID" value="NZ_SNXC01000012.1"/>
</dbReference>